<protein>
    <submittedName>
        <fullName evidence="1">DnaJ like subfamily C member 3</fullName>
    </submittedName>
</protein>
<sequence length="218" mass="24898">MSASDCAWQRNCDYVLAMRFPLLRGFATNLPISSMDHLGTFLAAHEQLDELDIAHAYFVHDSGFEDFTPCPSNLPLASLRILGYHSAFLDQRMSKPSSITHLYRPTCSSVELHLITNLRQLVSLRLGPNFGGWRTQWSPHTVAEIFPRLRLLQVDMIQVSLRRLHCRKPSSINLLQYFQGDVPDLDRSVVDWTKNRGDVPRRFASAPRLTVAWTYTAI</sequence>
<proteinExistence type="predicted"/>
<organism evidence="1">
    <name type="scientific">Ganoderma boninense</name>
    <dbReference type="NCBI Taxonomy" id="34458"/>
    <lineage>
        <taxon>Eukaryota</taxon>
        <taxon>Fungi</taxon>
        <taxon>Dikarya</taxon>
        <taxon>Basidiomycota</taxon>
        <taxon>Agaricomycotina</taxon>
        <taxon>Agaricomycetes</taxon>
        <taxon>Polyporales</taxon>
        <taxon>Polyporaceae</taxon>
        <taxon>Ganoderma</taxon>
    </lineage>
</organism>
<gene>
    <name evidence="1" type="primary">A0A0D2XVZ5</name>
</gene>
<accession>A0A5K1JZL8</accession>
<reference evidence="1" key="1">
    <citation type="submission" date="2019-10" db="EMBL/GenBank/DDBJ databases">
        <authorList>
            <person name="Nor Muhammad N."/>
        </authorList>
    </citation>
    <scope>NUCLEOTIDE SEQUENCE</scope>
</reference>
<dbReference type="EMBL" id="LR726522">
    <property type="protein sequence ID" value="VWO97780.1"/>
    <property type="molecule type" value="Genomic_DNA"/>
</dbReference>
<evidence type="ECO:0000313" key="1">
    <source>
        <dbReference type="EMBL" id="VWO97780.1"/>
    </source>
</evidence>
<name>A0A5K1JZL8_9APHY</name>
<dbReference type="AlphaFoldDB" id="A0A5K1JZL8"/>